<evidence type="ECO:0008006" key="3">
    <source>
        <dbReference type="Google" id="ProtNLM"/>
    </source>
</evidence>
<name>A0A7X6HEK2_9MICC</name>
<reference evidence="1 2" key="1">
    <citation type="submission" date="2020-04" db="EMBL/GenBank/DDBJ databases">
        <title>Arthrobacter sp. nov.</title>
        <authorList>
            <person name="Liu S."/>
        </authorList>
    </citation>
    <scope>NUCLEOTIDE SEQUENCE [LARGE SCALE GENOMIC DNA]</scope>
    <source>
        <strain evidence="1 2">E918</strain>
    </source>
</reference>
<accession>A0A7X6HEK2</accession>
<proteinExistence type="predicted"/>
<keyword evidence="2" id="KW-1185">Reference proteome</keyword>
<dbReference type="AlphaFoldDB" id="A0A7X6HEK2"/>
<gene>
    <name evidence="1" type="ORF">HGG74_14335</name>
</gene>
<dbReference type="PANTHER" id="PTHR41774:SF1">
    <property type="entry name" value="NGG1P INTERACTING FACTOR NIF3"/>
    <property type="match status" value="1"/>
</dbReference>
<dbReference type="SUPFAM" id="SSF102705">
    <property type="entry name" value="NIF3 (NGG1p interacting factor 3)-like"/>
    <property type="match status" value="1"/>
</dbReference>
<dbReference type="InterPro" id="IPR036069">
    <property type="entry name" value="DUF34/NIF3_sf"/>
</dbReference>
<dbReference type="PANTHER" id="PTHR41774">
    <property type="match status" value="1"/>
</dbReference>
<dbReference type="Gene3D" id="3.30.70.120">
    <property type="match status" value="1"/>
</dbReference>
<dbReference type="EMBL" id="JAAZSQ010000015">
    <property type="protein sequence ID" value="NKX55693.1"/>
    <property type="molecule type" value="Genomic_DNA"/>
</dbReference>
<organism evidence="1 2">
    <name type="scientific">Arthrobacter mobilis</name>
    <dbReference type="NCBI Taxonomy" id="2724944"/>
    <lineage>
        <taxon>Bacteria</taxon>
        <taxon>Bacillati</taxon>
        <taxon>Actinomycetota</taxon>
        <taxon>Actinomycetes</taxon>
        <taxon>Micrococcales</taxon>
        <taxon>Micrococcaceae</taxon>
        <taxon>Arthrobacter</taxon>
    </lineage>
</organism>
<evidence type="ECO:0000313" key="2">
    <source>
        <dbReference type="Proteomes" id="UP000544090"/>
    </source>
</evidence>
<sequence length="116" mass="12074">MEPTDCLVVYVPSEAAPAVRQAIGDAGAGRLGNYSHCSFSIEGTGRFTSFPGATSAIGAVNTPEEVPETRIEAIYASSRRDAVVGAMLSVHPYETPAFMTFSVDISLSADAPGFAD</sequence>
<protein>
    <recommendedName>
        <fullName evidence="3">NGG1p interacting factor NIF3</fullName>
    </recommendedName>
</protein>
<dbReference type="Proteomes" id="UP000544090">
    <property type="component" value="Unassembled WGS sequence"/>
</dbReference>
<comment type="caution">
    <text evidence="1">The sequence shown here is derived from an EMBL/GenBank/DDBJ whole genome shotgun (WGS) entry which is preliminary data.</text>
</comment>
<dbReference type="InterPro" id="IPR015867">
    <property type="entry name" value="N-reg_PII/ATP_PRibTrfase_C"/>
</dbReference>
<evidence type="ECO:0000313" key="1">
    <source>
        <dbReference type="EMBL" id="NKX55693.1"/>
    </source>
</evidence>
<dbReference type="RefSeq" id="WP_168487415.1">
    <property type="nucleotide sequence ID" value="NZ_JAAZSQ010000015.1"/>
</dbReference>